<keyword evidence="6" id="KW-1185">Reference proteome</keyword>
<dbReference type="OrthoDB" id="952277at2"/>
<dbReference type="EMBL" id="CP041253">
    <property type="protein sequence ID" value="QDH81290.1"/>
    <property type="molecule type" value="Genomic_DNA"/>
</dbReference>
<protein>
    <submittedName>
        <fullName evidence="5">Helix-turn-helix transcriptional regulator</fullName>
    </submittedName>
</protein>
<keyword evidence="1" id="KW-0805">Transcription regulation</keyword>
<accession>A0A514CNC8</accession>
<dbReference type="Pfam" id="PF12833">
    <property type="entry name" value="HTH_18"/>
    <property type="match status" value="1"/>
</dbReference>
<dbReference type="GO" id="GO:0003700">
    <property type="term" value="F:DNA-binding transcription factor activity"/>
    <property type="evidence" value="ECO:0007669"/>
    <property type="project" value="InterPro"/>
</dbReference>
<reference evidence="5 6" key="1">
    <citation type="submission" date="2019-06" db="EMBL/GenBank/DDBJ databases">
        <title>Echinicola alkalisoli sp. nov. isolated from saline soil.</title>
        <authorList>
            <person name="Sun J.-Q."/>
            <person name="Xu L."/>
        </authorList>
    </citation>
    <scope>NUCLEOTIDE SEQUENCE [LARGE SCALE GENOMIC DNA]</scope>
    <source>
        <strain evidence="5 6">LN3S3</strain>
    </source>
</reference>
<dbReference type="Proteomes" id="UP000316614">
    <property type="component" value="Chromosome"/>
</dbReference>
<evidence type="ECO:0000256" key="3">
    <source>
        <dbReference type="ARBA" id="ARBA00023163"/>
    </source>
</evidence>
<evidence type="ECO:0000259" key="4">
    <source>
        <dbReference type="PROSITE" id="PS01124"/>
    </source>
</evidence>
<dbReference type="AlphaFoldDB" id="A0A514CNC8"/>
<dbReference type="PROSITE" id="PS01124">
    <property type="entry name" value="HTH_ARAC_FAMILY_2"/>
    <property type="match status" value="1"/>
</dbReference>
<name>A0A514CNC8_9BACT</name>
<evidence type="ECO:0000313" key="5">
    <source>
        <dbReference type="EMBL" id="QDH81290.1"/>
    </source>
</evidence>
<evidence type="ECO:0000313" key="6">
    <source>
        <dbReference type="Proteomes" id="UP000316614"/>
    </source>
</evidence>
<dbReference type="PANTHER" id="PTHR43280:SF2">
    <property type="entry name" value="HTH-TYPE TRANSCRIPTIONAL REGULATOR EXSA"/>
    <property type="match status" value="1"/>
</dbReference>
<dbReference type="SMART" id="SM00342">
    <property type="entry name" value="HTH_ARAC"/>
    <property type="match status" value="1"/>
</dbReference>
<proteinExistence type="predicted"/>
<dbReference type="PANTHER" id="PTHR43280">
    <property type="entry name" value="ARAC-FAMILY TRANSCRIPTIONAL REGULATOR"/>
    <property type="match status" value="1"/>
</dbReference>
<evidence type="ECO:0000256" key="2">
    <source>
        <dbReference type="ARBA" id="ARBA00023125"/>
    </source>
</evidence>
<dbReference type="InterPro" id="IPR009057">
    <property type="entry name" value="Homeodomain-like_sf"/>
</dbReference>
<dbReference type="InterPro" id="IPR018060">
    <property type="entry name" value="HTH_AraC"/>
</dbReference>
<dbReference type="KEGG" id="echi:FKX85_20550"/>
<evidence type="ECO:0000256" key="1">
    <source>
        <dbReference type="ARBA" id="ARBA00023015"/>
    </source>
</evidence>
<keyword evidence="3" id="KW-0804">Transcription</keyword>
<dbReference type="Gene3D" id="1.10.10.60">
    <property type="entry name" value="Homeodomain-like"/>
    <property type="match status" value="1"/>
</dbReference>
<dbReference type="GO" id="GO:0043565">
    <property type="term" value="F:sequence-specific DNA binding"/>
    <property type="evidence" value="ECO:0007669"/>
    <property type="project" value="InterPro"/>
</dbReference>
<gene>
    <name evidence="5" type="ORF">FKX85_20550</name>
</gene>
<sequence length="186" mass="22004">MRLFIKYMVSLRCKMLVREELSKLGFQNFLVELGTVEIREEMSAEQRDQFGKNLLKSGLELLEDKKSILIEKIKNLIVEMVHYEDELPKTNYSDYISEKLGYDYTYLANIFSEVKGVTIQQYIILHKIERIKELLLYDELSLSEISYKLHYSSAAHLSNQFKKITGLTPSYYKKLKQKRDKNLENI</sequence>
<feature type="domain" description="HTH araC/xylS-type" evidence="4">
    <location>
        <begin position="71"/>
        <end position="175"/>
    </location>
</feature>
<dbReference type="RefSeq" id="WP_141616504.1">
    <property type="nucleotide sequence ID" value="NZ_CP041253.1"/>
</dbReference>
<dbReference type="SUPFAM" id="SSF46689">
    <property type="entry name" value="Homeodomain-like"/>
    <property type="match status" value="1"/>
</dbReference>
<organism evidence="5 6">
    <name type="scientific">Echinicola soli</name>
    <dbReference type="NCBI Taxonomy" id="2591634"/>
    <lineage>
        <taxon>Bacteria</taxon>
        <taxon>Pseudomonadati</taxon>
        <taxon>Bacteroidota</taxon>
        <taxon>Cytophagia</taxon>
        <taxon>Cytophagales</taxon>
        <taxon>Cyclobacteriaceae</taxon>
        <taxon>Echinicola</taxon>
    </lineage>
</organism>
<keyword evidence="2" id="KW-0238">DNA-binding</keyword>